<dbReference type="Proteomes" id="UP000554837">
    <property type="component" value="Unassembled WGS sequence"/>
</dbReference>
<sequence>MASPRTEWGQEDDMEIQVIARGFPVNGQRLRARLAQQFWRLGESVARIELRLADLNGPRGGTDKECLLQLQTRTGQHVCAHARHSEWGVALAQATQRLQRGLRRLLERRRRAVRTGLAGRDLLSDS</sequence>
<protein>
    <submittedName>
        <fullName evidence="1">Ribosome-associated translation inhibitor RaiA</fullName>
    </submittedName>
</protein>
<dbReference type="RefSeq" id="WP_138856843.1">
    <property type="nucleotide sequence ID" value="NZ_CP040709.1"/>
</dbReference>
<comment type="caution">
    <text evidence="1">The sequence shown here is derived from an EMBL/GenBank/DDBJ whole genome shotgun (WGS) entry which is preliminary data.</text>
</comment>
<gene>
    <name evidence="1" type="ORF">HNQ51_001459</name>
</gene>
<dbReference type="EMBL" id="JACHHO010000001">
    <property type="protein sequence ID" value="MBB5204166.1"/>
    <property type="molecule type" value="Genomic_DNA"/>
</dbReference>
<evidence type="ECO:0000313" key="1">
    <source>
        <dbReference type="EMBL" id="MBB5204166.1"/>
    </source>
</evidence>
<evidence type="ECO:0000313" key="2">
    <source>
        <dbReference type="Proteomes" id="UP000554837"/>
    </source>
</evidence>
<dbReference type="AlphaFoldDB" id="A0A840S563"/>
<dbReference type="InterPro" id="IPR036567">
    <property type="entry name" value="RHF-like"/>
</dbReference>
<dbReference type="SUPFAM" id="SSF69754">
    <property type="entry name" value="Ribosome binding protein Y (YfiA homologue)"/>
    <property type="match status" value="1"/>
</dbReference>
<organism evidence="1 2">
    <name type="scientific">Inhella inkyongensis</name>
    <dbReference type="NCBI Taxonomy" id="392593"/>
    <lineage>
        <taxon>Bacteria</taxon>
        <taxon>Pseudomonadati</taxon>
        <taxon>Pseudomonadota</taxon>
        <taxon>Betaproteobacteria</taxon>
        <taxon>Burkholderiales</taxon>
        <taxon>Sphaerotilaceae</taxon>
        <taxon>Inhella</taxon>
    </lineage>
</organism>
<keyword evidence="2" id="KW-1185">Reference proteome</keyword>
<name>A0A840S563_9BURK</name>
<dbReference type="OrthoDB" id="5297384at2"/>
<proteinExistence type="predicted"/>
<accession>A0A840S563</accession>
<reference evidence="1 2" key="1">
    <citation type="submission" date="2020-08" db="EMBL/GenBank/DDBJ databases">
        <title>Genomic Encyclopedia of Type Strains, Phase IV (KMG-IV): sequencing the most valuable type-strain genomes for metagenomic binning, comparative biology and taxonomic classification.</title>
        <authorList>
            <person name="Goeker M."/>
        </authorList>
    </citation>
    <scope>NUCLEOTIDE SEQUENCE [LARGE SCALE GENOMIC DNA]</scope>
    <source>
        <strain evidence="1 2">DSM 23958</strain>
    </source>
</reference>